<evidence type="ECO:0000313" key="2">
    <source>
        <dbReference type="EMBL" id="QTE30014.1"/>
    </source>
</evidence>
<dbReference type="RefSeq" id="WP_227424329.1">
    <property type="nucleotide sequence ID" value="NZ_CP071868.1"/>
</dbReference>
<organism evidence="2 3">
    <name type="scientific">Pengzhenrongella sicca</name>
    <dbReference type="NCBI Taxonomy" id="2819238"/>
    <lineage>
        <taxon>Bacteria</taxon>
        <taxon>Bacillati</taxon>
        <taxon>Actinomycetota</taxon>
        <taxon>Actinomycetes</taxon>
        <taxon>Micrococcales</taxon>
        <taxon>Pengzhenrongella</taxon>
    </lineage>
</organism>
<accession>A0A8A4ZDM3</accession>
<evidence type="ECO:0000256" key="1">
    <source>
        <dbReference type="SAM" id="SignalP"/>
    </source>
</evidence>
<dbReference type="Proteomes" id="UP000663937">
    <property type="component" value="Chromosome"/>
</dbReference>
<feature type="signal peptide" evidence="1">
    <location>
        <begin position="1"/>
        <end position="30"/>
    </location>
</feature>
<gene>
    <name evidence="2" type="ORF">J4E96_03025</name>
</gene>
<sequence length="78" mass="8129">MTRKRAGGRVLCLVASVALVAGATASSASAKPDDGGFPDRHIVQRHACQLERVGTQLVRCDDLTGAGSRAPSHIPVQH</sequence>
<dbReference type="EMBL" id="CP071868">
    <property type="protein sequence ID" value="QTE30014.1"/>
    <property type="molecule type" value="Genomic_DNA"/>
</dbReference>
<protein>
    <recommendedName>
        <fullName evidence="4">Secreted protein</fullName>
    </recommendedName>
</protein>
<feature type="chain" id="PRO_5035309612" description="Secreted protein" evidence="1">
    <location>
        <begin position="31"/>
        <end position="78"/>
    </location>
</feature>
<evidence type="ECO:0008006" key="4">
    <source>
        <dbReference type="Google" id="ProtNLM"/>
    </source>
</evidence>
<keyword evidence="3" id="KW-1185">Reference proteome</keyword>
<name>A0A8A4ZDM3_9MICO</name>
<proteinExistence type="predicted"/>
<dbReference type="KEGG" id="psic:J4E96_03025"/>
<reference evidence="2" key="1">
    <citation type="submission" date="2021-03" db="EMBL/GenBank/DDBJ databases">
        <title>Pengzhenrongella sicca gen. nov., sp. nov., a new member of suborder Micrococcineae isolated from High-Arctic tundra soil.</title>
        <authorList>
            <person name="Peng F."/>
        </authorList>
    </citation>
    <scope>NUCLEOTIDE SEQUENCE</scope>
    <source>
        <strain evidence="2">LRZ-2</strain>
    </source>
</reference>
<keyword evidence="1" id="KW-0732">Signal</keyword>
<dbReference type="AlphaFoldDB" id="A0A8A4ZDM3"/>
<evidence type="ECO:0000313" key="3">
    <source>
        <dbReference type="Proteomes" id="UP000663937"/>
    </source>
</evidence>